<proteinExistence type="predicted"/>
<evidence type="ECO:0000259" key="4">
    <source>
        <dbReference type="PROSITE" id="PS51118"/>
    </source>
</evidence>
<dbReference type="PANTHER" id="PTHR33204">
    <property type="entry name" value="TRANSCRIPTIONAL REGULATOR, MARR FAMILY"/>
    <property type="match status" value="1"/>
</dbReference>
<organism evidence="5 6">
    <name type="scientific">Cereibacter sphaeroides</name>
    <name type="common">Rhodobacter sphaeroides</name>
    <dbReference type="NCBI Taxonomy" id="1063"/>
    <lineage>
        <taxon>Bacteria</taxon>
        <taxon>Pseudomonadati</taxon>
        <taxon>Pseudomonadota</taxon>
        <taxon>Alphaproteobacteria</taxon>
        <taxon>Rhodobacterales</taxon>
        <taxon>Paracoccaceae</taxon>
        <taxon>Cereibacter</taxon>
    </lineage>
</organism>
<feature type="domain" description="HTH hxlR-type" evidence="4">
    <location>
        <begin position="10"/>
        <end position="107"/>
    </location>
</feature>
<gene>
    <name evidence="5" type="ORF">DI533_02470</name>
</gene>
<evidence type="ECO:0000256" key="3">
    <source>
        <dbReference type="ARBA" id="ARBA00023163"/>
    </source>
</evidence>
<dbReference type="Pfam" id="PF01638">
    <property type="entry name" value="HxlR"/>
    <property type="match status" value="1"/>
</dbReference>
<accession>A0A2W5U812</accession>
<dbReference type="SUPFAM" id="SSF46785">
    <property type="entry name" value="Winged helix' DNA-binding domain"/>
    <property type="match status" value="1"/>
</dbReference>
<dbReference type="Proteomes" id="UP000248975">
    <property type="component" value="Unassembled WGS sequence"/>
</dbReference>
<evidence type="ECO:0000313" key="6">
    <source>
        <dbReference type="Proteomes" id="UP000248975"/>
    </source>
</evidence>
<comment type="caution">
    <text evidence="5">The sequence shown here is derived from an EMBL/GenBank/DDBJ whole genome shotgun (WGS) entry which is preliminary data.</text>
</comment>
<dbReference type="AlphaFoldDB" id="A0A2W5U812"/>
<dbReference type="GO" id="GO:0003677">
    <property type="term" value="F:DNA binding"/>
    <property type="evidence" value="ECO:0007669"/>
    <property type="project" value="UniProtKB-KW"/>
</dbReference>
<reference evidence="5 6" key="1">
    <citation type="submission" date="2017-08" db="EMBL/GenBank/DDBJ databases">
        <title>Infants hospitalized years apart are colonized by the same room-sourced microbial strains.</title>
        <authorList>
            <person name="Brooks B."/>
            <person name="Olm M.R."/>
            <person name="Firek B.A."/>
            <person name="Baker R."/>
            <person name="Thomas B.C."/>
            <person name="Morowitz M.J."/>
            <person name="Banfield J.F."/>
        </authorList>
    </citation>
    <scope>NUCLEOTIDE SEQUENCE [LARGE SCALE GENOMIC DNA]</scope>
    <source>
        <strain evidence="5">S2_003_000_R2_11</strain>
    </source>
</reference>
<keyword evidence="1" id="KW-0805">Transcription regulation</keyword>
<dbReference type="InterPro" id="IPR036388">
    <property type="entry name" value="WH-like_DNA-bd_sf"/>
</dbReference>
<sequence length="227" mass="25740">MSHDPYASFCPIAKVSEILEPRWTLLVLGELFAGAHRFNEIHRGLAGMSPTLLSRRLKEMEANGLIQREPDIARGVMSYRPTPRAEELRPVLVALGKWAHRHIDCDVTMEHLDARVLMWNVRRKADVGAMPPARQWVIQFTYPEQPEDARRFWLVVKRAAPVDLCIVDPEQDVDLYIQSNLRTMTSVFLGYTTVAQEVRRGGIELIGDAKLGQAMGSWFVPTMYAAA</sequence>
<evidence type="ECO:0000256" key="1">
    <source>
        <dbReference type="ARBA" id="ARBA00023015"/>
    </source>
</evidence>
<dbReference type="PROSITE" id="PS51118">
    <property type="entry name" value="HTH_HXLR"/>
    <property type="match status" value="1"/>
</dbReference>
<dbReference type="Gene3D" id="1.10.10.10">
    <property type="entry name" value="Winged helix-like DNA-binding domain superfamily/Winged helix DNA-binding domain"/>
    <property type="match status" value="1"/>
</dbReference>
<dbReference type="PANTHER" id="PTHR33204:SF18">
    <property type="entry name" value="TRANSCRIPTIONAL REGULATORY PROTEIN"/>
    <property type="match status" value="1"/>
</dbReference>
<dbReference type="InterPro" id="IPR002577">
    <property type="entry name" value="HTH_HxlR"/>
</dbReference>
<dbReference type="InterPro" id="IPR036390">
    <property type="entry name" value="WH_DNA-bd_sf"/>
</dbReference>
<evidence type="ECO:0000313" key="5">
    <source>
        <dbReference type="EMBL" id="PZQ99553.1"/>
    </source>
</evidence>
<name>A0A2W5U812_CERSP</name>
<dbReference type="EMBL" id="QFQS01000001">
    <property type="protein sequence ID" value="PZQ99553.1"/>
    <property type="molecule type" value="Genomic_DNA"/>
</dbReference>
<protein>
    <submittedName>
        <fullName evidence="5">Transcriptional regulator</fullName>
    </submittedName>
</protein>
<keyword evidence="2" id="KW-0238">DNA-binding</keyword>
<evidence type="ECO:0000256" key="2">
    <source>
        <dbReference type="ARBA" id="ARBA00023125"/>
    </source>
</evidence>
<keyword evidence="3" id="KW-0804">Transcription</keyword>